<evidence type="ECO:0000313" key="2">
    <source>
        <dbReference type="Proteomes" id="UP000057820"/>
    </source>
</evidence>
<dbReference type="Proteomes" id="UP000057820">
    <property type="component" value="Chromosome 1"/>
</dbReference>
<dbReference type="Gene3D" id="1.10.10.10">
    <property type="entry name" value="Winged helix-like DNA-binding domain superfamily/Winged helix DNA-binding domain"/>
    <property type="match status" value="1"/>
</dbReference>
<proteinExistence type="predicted"/>
<dbReference type="KEGG" id="nfr:ERS450000_03423"/>
<dbReference type="AlphaFoldDB" id="A0A0H5NVH5"/>
<organism evidence="1 2">
    <name type="scientific">Nocardia farcinica</name>
    <dbReference type="NCBI Taxonomy" id="37329"/>
    <lineage>
        <taxon>Bacteria</taxon>
        <taxon>Bacillati</taxon>
        <taxon>Actinomycetota</taxon>
        <taxon>Actinomycetes</taxon>
        <taxon>Mycobacteriales</taxon>
        <taxon>Nocardiaceae</taxon>
        <taxon>Nocardia</taxon>
    </lineage>
</organism>
<gene>
    <name evidence="1" type="ORF">ERS450000_03423</name>
</gene>
<name>A0A0H5NVH5_NOCFR</name>
<protein>
    <recommendedName>
        <fullName evidence="3">HTH crp-type domain-containing protein</fullName>
    </recommendedName>
</protein>
<accession>A0A0H5NVH5</accession>
<evidence type="ECO:0008006" key="3">
    <source>
        <dbReference type="Google" id="ProtNLM"/>
    </source>
</evidence>
<dbReference type="InterPro" id="IPR036388">
    <property type="entry name" value="WH-like_DNA-bd_sf"/>
</dbReference>
<dbReference type="EMBL" id="LN868938">
    <property type="protein sequence ID" value="CRY79283.1"/>
    <property type="molecule type" value="Genomic_DNA"/>
</dbReference>
<reference evidence="2" key="1">
    <citation type="submission" date="2015-03" db="EMBL/GenBank/DDBJ databases">
        <authorList>
            <consortium name="Pathogen Informatics"/>
        </authorList>
    </citation>
    <scope>NUCLEOTIDE SEQUENCE [LARGE SCALE GENOMIC DNA]</scope>
    <source>
        <strain evidence="2">NCTC11134</strain>
    </source>
</reference>
<evidence type="ECO:0000313" key="1">
    <source>
        <dbReference type="EMBL" id="CRY79283.1"/>
    </source>
</evidence>
<sequence>MRSAARGKAAELCLLTPQQATRLLGRMVDRGKLIRIGERKATVYDLPNAVG</sequence>